<feature type="domain" description="SLH" evidence="2">
    <location>
        <begin position="21"/>
        <end position="84"/>
    </location>
</feature>
<gene>
    <name evidence="3" type="ORF">NAG76_15440</name>
</gene>
<feature type="signal peptide" evidence="1">
    <location>
        <begin position="1"/>
        <end position="25"/>
    </location>
</feature>
<feature type="domain" description="SLH" evidence="2">
    <location>
        <begin position="151"/>
        <end position="214"/>
    </location>
</feature>
<dbReference type="Proteomes" id="UP001056756">
    <property type="component" value="Chromosome"/>
</dbReference>
<sequence>MKKKSLLTAVLSLVFLLALTPVLHAFTDVSGHKAESHILSLKERGVINGVSSGTFNPDSELTYAQAVSLLDRAFELDLSRFRFVKQPLASDMYSNVADDQWYSEAFVDGYYNGVVFAADVDPNATISRQEFASILIDQVDNKGNYPLIMIYIDYVDAKEVKPDYSNAIQKLLILNFAELTEDHKFNPTQSITRGDAAIWLDKALIFADTIKGNEEVQPSILPTNVKLTTEALTDNVNKVTISADVPHPGYGIKVSHINFVDNIAYVDIDIVEPNPDMMYPQVITNVSTVVYVDKQYKVEFVEKQY</sequence>
<organism evidence="3 4">
    <name type="scientific">Candidatus Pristimantibacillus lignocellulolyticus</name>
    <dbReference type="NCBI Taxonomy" id="2994561"/>
    <lineage>
        <taxon>Bacteria</taxon>
        <taxon>Bacillati</taxon>
        <taxon>Bacillota</taxon>
        <taxon>Bacilli</taxon>
        <taxon>Bacillales</taxon>
        <taxon>Paenibacillaceae</taxon>
        <taxon>Candidatus Pristimantibacillus</taxon>
    </lineage>
</organism>
<dbReference type="PROSITE" id="PS51272">
    <property type="entry name" value="SLH"/>
    <property type="match status" value="2"/>
</dbReference>
<name>A0A9J6ZAW0_9BACL</name>
<dbReference type="AlphaFoldDB" id="A0A9J6ZAW0"/>
<evidence type="ECO:0000313" key="3">
    <source>
        <dbReference type="EMBL" id="URN93218.1"/>
    </source>
</evidence>
<proteinExistence type="predicted"/>
<dbReference type="InterPro" id="IPR001119">
    <property type="entry name" value="SLH_dom"/>
</dbReference>
<dbReference type="KEGG" id="plig:NAG76_15440"/>
<evidence type="ECO:0000259" key="2">
    <source>
        <dbReference type="PROSITE" id="PS51272"/>
    </source>
</evidence>
<evidence type="ECO:0000313" key="4">
    <source>
        <dbReference type="Proteomes" id="UP001056756"/>
    </source>
</evidence>
<dbReference type="EMBL" id="CP097899">
    <property type="protein sequence ID" value="URN93218.1"/>
    <property type="molecule type" value="Genomic_DNA"/>
</dbReference>
<reference evidence="3" key="1">
    <citation type="submission" date="2022-05" db="EMBL/GenBank/DDBJ databases">
        <title>Novel bacterial taxa in a minimal lignocellulolytic consortium and its capacity to transform plastics disclosed by genome-resolved metagenomics.</title>
        <authorList>
            <person name="Rodriguez C.A.D."/>
            <person name="Diaz-Garcia L."/>
            <person name="Herrera K."/>
            <person name="Tarazona N.A."/>
            <person name="Sproer C."/>
            <person name="Overmann J."/>
            <person name="Jimenez D.J."/>
        </authorList>
    </citation>
    <scope>NUCLEOTIDE SEQUENCE</scope>
    <source>
        <strain evidence="3">MAG5</strain>
    </source>
</reference>
<evidence type="ECO:0000256" key="1">
    <source>
        <dbReference type="SAM" id="SignalP"/>
    </source>
</evidence>
<feature type="chain" id="PRO_5039942000" evidence="1">
    <location>
        <begin position="26"/>
        <end position="305"/>
    </location>
</feature>
<protein>
    <submittedName>
        <fullName evidence="3">S-layer homology domain-containing protein</fullName>
    </submittedName>
</protein>
<keyword evidence="1" id="KW-0732">Signal</keyword>
<accession>A0A9J6ZAW0</accession>
<dbReference type="Pfam" id="PF00395">
    <property type="entry name" value="SLH"/>
    <property type="match status" value="2"/>
</dbReference>